<dbReference type="Pfam" id="PF00814">
    <property type="entry name" value="TsaD"/>
    <property type="match status" value="1"/>
</dbReference>
<dbReference type="InterPro" id="IPR000905">
    <property type="entry name" value="Gcp-like_dom"/>
</dbReference>
<sequence>MAGCRRHNLLAAARDLGYKTLAVAGGVSANSGLRGKLSERCRGGGAGPPLSLCGDNGAMIASQGYYEYCAGNLAGLGWNAVASLPIDLVG</sequence>
<evidence type="ECO:0000313" key="2">
    <source>
        <dbReference type="EMBL" id="MCQ4949444.1"/>
    </source>
</evidence>
<reference evidence="2" key="1">
    <citation type="submission" date="2022-06" db="EMBL/GenBank/DDBJ databases">
        <title>Isolation of gut microbiota from human fecal samples.</title>
        <authorList>
            <person name="Pamer E.G."/>
            <person name="Barat B."/>
            <person name="Waligurski E."/>
            <person name="Medina S."/>
            <person name="Paddock L."/>
            <person name="Mostad J."/>
        </authorList>
    </citation>
    <scope>NUCLEOTIDE SEQUENCE</scope>
    <source>
        <strain evidence="2">DFI.7.96</strain>
    </source>
</reference>
<evidence type="ECO:0000259" key="1">
    <source>
        <dbReference type="Pfam" id="PF00814"/>
    </source>
</evidence>
<dbReference type="EMBL" id="JANGAB010000003">
    <property type="protein sequence ID" value="MCQ4949444.1"/>
    <property type="molecule type" value="Genomic_DNA"/>
</dbReference>
<accession>A0AAW5KHK7</accession>
<proteinExistence type="predicted"/>
<gene>
    <name evidence="2" type="ORF">NE646_07155</name>
</gene>
<comment type="caution">
    <text evidence="2">The sequence shown here is derived from an EMBL/GenBank/DDBJ whole genome shotgun (WGS) entry which is preliminary data.</text>
</comment>
<evidence type="ECO:0000313" key="3">
    <source>
        <dbReference type="Proteomes" id="UP001205063"/>
    </source>
</evidence>
<dbReference type="RefSeq" id="WP_256136028.1">
    <property type="nucleotide sequence ID" value="NZ_JANGAB010000003.1"/>
</dbReference>
<dbReference type="AlphaFoldDB" id="A0AAW5KHK7"/>
<protein>
    <recommendedName>
        <fullName evidence="1">Gcp-like domain-containing protein</fullName>
    </recommendedName>
</protein>
<name>A0AAW5KHK7_9FIRM</name>
<organism evidence="2 3">
    <name type="scientific">Bittarella massiliensis</name>
    <name type="common">ex Durand et al. 2017</name>
    <dbReference type="NCBI Taxonomy" id="1720313"/>
    <lineage>
        <taxon>Bacteria</taxon>
        <taxon>Bacillati</taxon>
        <taxon>Bacillota</taxon>
        <taxon>Clostridia</taxon>
        <taxon>Eubacteriales</taxon>
        <taxon>Oscillospiraceae</taxon>
        <taxon>Bittarella (ex Durand et al. 2017)</taxon>
    </lineage>
</organism>
<dbReference type="Proteomes" id="UP001205063">
    <property type="component" value="Unassembled WGS sequence"/>
</dbReference>
<feature type="domain" description="Gcp-like" evidence="1">
    <location>
        <begin position="11"/>
        <end position="61"/>
    </location>
</feature>